<dbReference type="EMBL" id="MU273475">
    <property type="protein sequence ID" value="KAI0036109.1"/>
    <property type="molecule type" value="Genomic_DNA"/>
</dbReference>
<gene>
    <name evidence="1" type="ORF">K488DRAFT_76155</name>
</gene>
<keyword evidence="2" id="KW-1185">Reference proteome</keyword>
<protein>
    <submittedName>
        <fullName evidence="1">MFS general substrate transporter</fullName>
    </submittedName>
</protein>
<reference evidence="1" key="2">
    <citation type="journal article" date="2022" name="New Phytol.">
        <title>Evolutionary transition to the ectomycorrhizal habit in the genomes of a hyperdiverse lineage of mushroom-forming fungi.</title>
        <authorList>
            <person name="Looney B."/>
            <person name="Miyauchi S."/>
            <person name="Morin E."/>
            <person name="Drula E."/>
            <person name="Courty P.E."/>
            <person name="Kohler A."/>
            <person name="Kuo A."/>
            <person name="LaButti K."/>
            <person name="Pangilinan J."/>
            <person name="Lipzen A."/>
            <person name="Riley R."/>
            <person name="Andreopoulos W."/>
            <person name="He G."/>
            <person name="Johnson J."/>
            <person name="Nolan M."/>
            <person name="Tritt A."/>
            <person name="Barry K.W."/>
            <person name="Grigoriev I.V."/>
            <person name="Nagy L.G."/>
            <person name="Hibbett D."/>
            <person name="Henrissat B."/>
            <person name="Matheny P.B."/>
            <person name="Labbe J."/>
            <person name="Martin F.M."/>
        </authorList>
    </citation>
    <scope>NUCLEOTIDE SEQUENCE</scope>
    <source>
        <strain evidence="1">EC-137</strain>
    </source>
</reference>
<evidence type="ECO:0000313" key="2">
    <source>
        <dbReference type="Proteomes" id="UP000814128"/>
    </source>
</evidence>
<comment type="caution">
    <text evidence="1">The sequence shown here is derived from an EMBL/GenBank/DDBJ whole genome shotgun (WGS) entry which is preliminary data.</text>
</comment>
<organism evidence="1 2">
    <name type="scientific">Vararia minispora EC-137</name>
    <dbReference type="NCBI Taxonomy" id="1314806"/>
    <lineage>
        <taxon>Eukaryota</taxon>
        <taxon>Fungi</taxon>
        <taxon>Dikarya</taxon>
        <taxon>Basidiomycota</taxon>
        <taxon>Agaricomycotina</taxon>
        <taxon>Agaricomycetes</taxon>
        <taxon>Russulales</taxon>
        <taxon>Lachnocladiaceae</taxon>
        <taxon>Vararia</taxon>
    </lineage>
</organism>
<proteinExistence type="predicted"/>
<reference evidence="1" key="1">
    <citation type="submission" date="2021-02" db="EMBL/GenBank/DDBJ databases">
        <authorList>
            <consortium name="DOE Joint Genome Institute"/>
            <person name="Ahrendt S."/>
            <person name="Looney B.P."/>
            <person name="Miyauchi S."/>
            <person name="Morin E."/>
            <person name="Drula E."/>
            <person name="Courty P.E."/>
            <person name="Chicoki N."/>
            <person name="Fauchery L."/>
            <person name="Kohler A."/>
            <person name="Kuo A."/>
            <person name="Labutti K."/>
            <person name="Pangilinan J."/>
            <person name="Lipzen A."/>
            <person name="Riley R."/>
            <person name="Andreopoulos W."/>
            <person name="He G."/>
            <person name="Johnson J."/>
            <person name="Barry K.W."/>
            <person name="Grigoriev I.V."/>
            <person name="Nagy L."/>
            <person name="Hibbett D."/>
            <person name="Henrissat B."/>
            <person name="Matheny P.B."/>
            <person name="Labbe J."/>
            <person name="Martin F."/>
        </authorList>
    </citation>
    <scope>NUCLEOTIDE SEQUENCE</scope>
    <source>
        <strain evidence="1">EC-137</strain>
    </source>
</reference>
<sequence length="479" mass="52360">MSLQQKDHDGYVDEEKEEDLFLERRLVRRLDLRVLPIACLMYLAAYLDRSNLGNARTLPQSVETMLGGDPTGVLFDWVNSIFFLSYILCQVPATLLAKLFPPRLYLGMAAIGWGVSSTLMSTGFNFAGLVVCRIFLGVFEAAFGPGIPLYFSLFYTKHEIGLRLAYWFGFAAVAGAFGGLIAFGISHAYASVAQWRLLFIVEGIPAVLLGFVAIAFLPNRPETTSFFNEEERKIALRRRSRGTSGDTGFMINKSHVLDAFTDWKIYLGGVIYFGGNAALSSIAAFLPTILTTLGYSGASSNLMTVPPYAVAAFVISASSWTSDRLQVRGPFVSAWAAVSAIGYLLLLTVADNQHVRYFAVFCIVGGTYTVIGLTIAWFAHNLGSETKRATGTPLYMAIGQGGSVLGAHLLPKGQGPRYIRGFAVLCALMFLASICALALSAYYRWENQRRDRVHGPVSPDAPVDTSVDADRAPTFRYNP</sequence>
<accession>A0ACB8QW97</accession>
<evidence type="ECO:0000313" key="1">
    <source>
        <dbReference type="EMBL" id="KAI0036109.1"/>
    </source>
</evidence>
<dbReference type="Proteomes" id="UP000814128">
    <property type="component" value="Unassembled WGS sequence"/>
</dbReference>
<name>A0ACB8QW97_9AGAM</name>